<feature type="non-terminal residue" evidence="1">
    <location>
        <position position="1"/>
    </location>
</feature>
<reference evidence="1 2" key="1">
    <citation type="submission" date="2024-05" db="EMBL/GenBank/DDBJ databases">
        <title>Genome sequencing and assembly of Indian major carp, Cirrhinus mrigala (Hamilton, 1822).</title>
        <authorList>
            <person name="Mohindra V."/>
            <person name="Chowdhury L.M."/>
            <person name="Lal K."/>
            <person name="Jena J.K."/>
        </authorList>
    </citation>
    <scope>NUCLEOTIDE SEQUENCE [LARGE SCALE GENOMIC DNA]</scope>
    <source>
        <strain evidence="1">CM1030</strain>
        <tissue evidence="1">Blood</tissue>
    </source>
</reference>
<proteinExistence type="predicted"/>
<evidence type="ECO:0000313" key="2">
    <source>
        <dbReference type="Proteomes" id="UP001529510"/>
    </source>
</evidence>
<dbReference type="EMBL" id="JAMKFB020000011">
    <property type="protein sequence ID" value="KAL0181102.1"/>
    <property type="molecule type" value="Genomic_DNA"/>
</dbReference>
<protein>
    <submittedName>
        <fullName evidence="1">Uncharacterized protein</fullName>
    </submittedName>
</protein>
<evidence type="ECO:0000313" key="1">
    <source>
        <dbReference type="EMBL" id="KAL0181102.1"/>
    </source>
</evidence>
<gene>
    <name evidence="1" type="ORF">M9458_023508</name>
</gene>
<keyword evidence="2" id="KW-1185">Reference proteome</keyword>
<organism evidence="1 2">
    <name type="scientific">Cirrhinus mrigala</name>
    <name type="common">Mrigala</name>
    <dbReference type="NCBI Taxonomy" id="683832"/>
    <lineage>
        <taxon>Eukaryota</taxon>
        <taxon>Metazoa</taxon>
        <taxon>Chordata</taxon>
        <taxon>Craniata</taxon>
        <taxon>Vertebrata</taxon>
        <taxon>Euteleostomi</taxon>
        <taxon>Actinopterygii</taxon>
        <taxon>Neopterygii</taxon>
        <taxon>Teleostei</taxon>
        <taxon>Ostariophysi</taxon>
        <taxon>Cypriniformes</taxon>
        <taxon>Cyprinidae</taxon>
        <taxon>Labeoninae</taxon>
        <taxon>Labeonini</taxon>
        <taxon>Cirrhinus</taxon>
    </lineage>
</organism>
<name>A0ABD0Q4H4_CIRMR</name>
<comment type="caution">
    <text evidence="1">The sequence shown here is derived from an EMBL/GenBank/DDBJ whole genome shotgun (WGS) entry which is preliminary data.</text>
</comment>
<accession>A0ABD0Q4H4</accession>
<sequence length="54" mass="6147">AMRKDFILSKYMEWQFAQRSGGSPETKRKYLQDAPLTAVCWENGLQPATAMPPT</sequence>
<feature type="non-terminal residue" evidence="1">
    <location>
        <position position="54"/>
    </location>
</feature>
<dbReference type="AlphaFoldDB" id="A0ABD0Q4H4"/>
<dbReference type="Proteomes" id="UP001529510">
    <property type="component" value="Unassembled WGS sequence"/>
</dbReference>